<name>A0A0G4EZ41_VITBC</name>
<dbReference type="InParanoid" id="A0A0G4EZ41"/>
<sequence>MDDVYGKSKVIAALKDTLRAMTSESLLTKELAQRVHAEALKAVRRELQRGEGQLPDLKATGEVQIYRFYKTFWTLYIKDFAVHSPNAMPSMPPDTHLMGGGHYSDGGAVRSHMVKAILKAG</sequence>
<evidence type="ECO:0000313" key="1">
    <source>
        <dbReference type="EMBL" id="CEM03943.1"/>
    </source>
</evidence>
<dbReference type="VEuPathDB" id="CryptoDB:Vbra_8470"/>
<dbReference type="PhylomeDB" id="A0A0G4EZ41"/>
<organism evidence="1 2">
    <name type="scientific">Vitrella brassicaformis (strain CCMP3155)</name>
    <dbReference type="NCBI Taxonomy" id="1169540"/>
    <lineage>
        <taxon>Eukaryota</taxon>
        <taxon>Sar</taxon>
        <taxon>Alveolata</taxon>
        <taxon>Colpodellida</taxon>
        <taxon>Vitrellaceae</taxon>
        <taxon>Vitrella</taxon>
    </lineage>
</organism>
<dbReference type="AlphaFoldDB" id="A0A0G4EZ41"/>
<protein>
    <submittedName>
        <fullName evidence="1">Uncharacterized protein</fullName>
    </submittedName>
</protein>
<dbReference type="Proteomes" id="UP000041254">
    <property type="component" value="Unassembled WGS sequence"/>
</dbReference>
<dbReference type="FunCoup" id="A0A0G4EZ41">
    <property type="interactions" value="12"/>
</dbReference>
<dbReference type="EMBL" id="CDMY01000347">
    <property type="protein sequence ID" value="CEM03943.1"/>
    <property type="molecule type" value="Genomic_DNA"/>
</dbReference>
<keyword evidence="2" id="KW-1185">Reference proteome</keyword>
<reference evidence="1 2" key="1">
    <citation type="submission" date="2014-11" db="EMBL/GenBank/DDBJ databases">
        <authorList>
            <person name="Zhu J."/>
            <person name="Qi W."/>
            <person name="Song R."/>
        </authorList>
    </citation>
    <scope>NUCLEOTIDE SEQUENCE [LARGE SCALE GENOMIC DNA]</scope>
</reference>
<gene>
    <name evidence="1" type="ORF">Vbra_8470</name>
</gene>
<accession>A0A0G4EZ41</accession>
<proteinExistence type="predicted"/>
<evidence type="ECO:0000313" key="2">
    <source>
        <dbReference type="Proteomes" id="UP000041254"/>
    </source>
</evidence>